<dbReference type="RefSeq" id="WP_169417625.1">
    <property type="nucleotide sequence ID" value="NZ_JABBFX010000001.1"/>
</dbReference>
<keyword evidence="5 9" id="KW-1015">Disulfide bond</keyword>
<protein>
    <recommendedName>
        <fullName evidence="9">Flagellar transcriptional regulator FlhD</fullName>
    </recommendedName>
</protein>
<dbReference type="GO" id="GO:0044780">
    <property type="term" value="P:bacterial-type flagellum assembly"/>
    <property type="evidence" value="ECO:0007669"/>
    <property type="project" value="InterPro"/>
</dbReference>
<evidence type="ECO:0000256" key="5">
    <source>
        <dbReference type="ARBA" id="ARBA00023157"/>
    </source>
</evidence>
<evidence type="ECO:0000256" key="1">
    <source>
        <dbReference type="ARBA" id="ARBA00022490"/>
    </source>
</evidence>
<keyword evidence="11" id="KW-1185">Reference proteome</keyword>
<comment type="function">
    <text evidence="8 9">Functions in complex with FlhC as a master transcriptional regulator that regulates transcription of several flagellar and non-flagellar operons by binding to their promoter region. Activates expression of class 2 flagellar genes, including fliA, which is a flagellum-specific sigma factor that turns on the class 3 genes. Also regulates genes whose products function in a variety of physiological pathways.</text>
</comment>
<keyword evidence="2 9" id="KW-1005">Bacterial flagellum biogenesis</keyword>
<dbReference type="GO" id="GO:0045893">
    <property type="term" value="P:positive regulation of DNA-templated transcription"/>
    <property type="evidence" value="ECO:0007669"/>
    <property type="project" value="InterPro"/>
</dbReference>
<dbReference type="Gene3D" id="1.10.4000.10">
    <property type="entry name" value="Flagellar transcriptional activator FlhD"/>
    <property type="match status" value="1"/>
</dbReference>
<evidence type="ECO:0000256" key="3">
    <source>
        <dbReference type="ARBA" id="ARBA00023015"/>
    </source>
</evidence>
<organism evidence="10 11">
    <name type="scientific">Ramlibacter agri</name>
    <dbReference type="NCBI Taxonomy" id="2728837"/>
    <lineage>
        <taxon>Bacteria</taxon>
        <taxon>Pseudomonadati</taxon>
        <taxon>Pseudomonadota</taxon>
        <taxon>Betaproteobacteria</taxon>
        <taxon>Burkholderiales</taxon>
        <taxon>Comamonadaceae</taxon>
        <taxon>Ramlibacter</taxon>
    </lineage>
</organism>
<comment type="subunit">
    <text evidence="9">Homodimer; disulfide-linked. Forms a heterohexamer composed of two FlhC and four FlhD subunits. Each FlhC binds a FlhD dimer, forming a heterotrimer, and a hexamer assembles by dimerization of two heterotrimers.</text>
</comment>
<feature type="disulfide bond" description="Interchain" evidence="9">
    <location>
        <position position="65"/>
    </location>
</feature>
<dbReference type="GO" id="GO:1902208">
    <property type="term" value="P:regulation of bacterial-type flagellum assembly"/>
    <property type="evidence" value="ECO:0007669"/>
    <property type="project" value="UniProtKB-UniRule"/>
</dbReference>
<accession>A0A848H6W4</accession>
<comment type="similarity">
    <text evidence="9">Belongs to the FlhD family.</text>
</comment>
<dbReference type="GO" id="GO:0005737">
    <property type="term" value="C:cytoplasm"/>
    <property type="evidence" value="ECO:0007669"/>
    <property type="project" value="UniProtKB-SubCell"/>
</dbReference>
<comment type="domain">
    <text evidence="9">The C-terminal region contains a putative helix-turn-helix (HTH) motif, suggesting that this region may bind DNA.</text>
</comment>
<comment type="subcellular location">
    <subcellularLocation>
        <location evidence="9">Cytoplasm</location>
    </subcellularLocation>
</comment>
<evidence type="ECO:0000256" key="7">
    <source>
        <dbReference type="ARBA" id="ARBA00023163"/>
    </source>
</evidence>
<evidence type="ECO:0000256" key="8">
    <source>
        <dbReference type="ARBA" id="ARBA00025431"/>
    </source>
</evidence>
<evidence type="ECO:0000256" key="4">
    <source>
        <dbReference type="ARBA" id="ARBA00023125"/>
    </source>
</evidence>
<keyword evidence="10" id="KW-0969">Cilium</keyword>
<dbReference type="SUPFAM" id="SSF63592">
    <property type="entry name" value="Flagellar transcriptional activator FlhD"/>
    <property type="match status" value="1"/>
</dbReference>
<evidence type="ECO:0000256" key="9">
    <source>
        <dbReference type="HAMAP-Rule" id="MF_00725"/>
    </source>
</evidence>
<keyword evidence="7 9" id="KW-0804">Transcription</keyword>
<evidence type="ECO:0000313" key="11">
    <source>
        <dbReference type="Proteomes" id="UP000541185"/>
    </source>
</evidence>
<sequence>MQTEQLSNEIRELNLSFLMLAQAMIRKDKAQALFRLGMSEAAAELLAQMSVQQLVRVASRNMMLCSMRFGDDVVWSLLTERHAAQAVDANADRLHASVLMASRAATATA</sequence>
<dbReference type="InterPro" id="IPR023559">
    <property type="entry name" value="Flagellar_FlhD"/>
</dbReference>
<comment type="caution">
    <text evidence="10">The sequence shown here is derived from an EMBL/GenBank/DDBJ whole genome shotgun (WGS) entry which is preliminary data.</text>
</comment>
<reference evidence="10 11" key="1">
    <citation type="submission" date="2020-04" db="EMBL/GenBank/DDBJ databases">
        <title>Ramlibacter sp. G-1-2-2 isolated from soil.</title>
        <authorList>
            <person name="Dahal R.H."/>
        </authorList>
    </citation>
    <scope>NUCLEOTIDE SEQUENCE [LARGE SCALE GENOMIC DNA]</scope>
    <source>
        <strain evidence="10 11">G-1-2-2</strain>
    </source>
</reference>
<dbReference type="AlphaFoldDB" id="A0A848H6W4"/>
<proteinExistence type="inferred from homology"/>
<keyword evidence="10" id="KW-0966">Cell projection</keyword>
<dbReference type="InterPro" id="IPR036194">
    <property type="entry name" value="FlhD_sf"/>
</dbReference>
<keyword evidence="10" id="KW-0282">Flagellum</keyword>
<dbReference type="Pfam" id="PF05247">
    <property type="entry name" value="FlhD"/>
    <property type="match status" value="1"/>
</dbReference>
<keyword evidence="1 9" id="KW-0963">Cytoplasm</keyword>
<name>A0A848H6W4_9BURK</name>
<dbReference type="HAMAP" id="MF_00725">
    <property type="entry name" value="FlhD"/>
    <property type="match status" value="1"/>
</dbReference>
<dbReference type="EMBL" id="JABBFX010000001">
    <property type="protein sequence ID" value="NML43418.1"/>
    <property type="molecule type" value="Genomic_DNA"/>
</dbReference>
<dbReference type="NCBIfam" id="NF002783">
    <property type="entry name" value="PRK02909.1-1"/>
    <property type="match status" value="1"/>
</dbReference>
<gene>
    <name evidence="9 10" type="primary">flhD</name>
    <name evidence="10" type="ORF">HHL11_06615</name>
</gene>
<evidence type="ECO:0000313" key="10">
    <source>
        <dbReference type="EMBL" id="NML43418.1"/>
    </source>
</evidence>
<keyword evidence="6 9" id="KW-0010">Activator</keyword>
<evidence type="ECO:0000256" key="2">
    <source>
        <dbReference type="ARBA" id="ARBA00022795"/>
    </source>
</evidence>
<keyword evidence="4 9" id="KW-0238">DNA-binding</keyword>
<dbReference type="GO" id="GO:0003677">
    <property type="term" value="F:DNA binding"/>
    <property type="evidence" value="ECO:0007669"/>
    <property type="project" value="UniProtKB-UniRule"/>
</dbReference>
<evidence type="ECO:0000256" key="6">
    <source>
        <dbReference type="ARBA" id="ARBA00023159"/>
    </source>
</evidence>
<dbReference type="Proteomes" id="UP000541185">
    <property type="component" value="Unassembled WGS sequence"/>
</dbReference>
<keyword evidence="3 9" id="KW-0805">Transcription regulation</keyword>